<proteinExistence type="evidence at transcript level"/>
<keyword evidence="6 7" id="KW-0720">Serine protease</keyword>
<dbReference type="InterPro" id="IPR023302">
    <property type="entry name" value="Pept_S9A_N"/>
</dbReference>
<dbReference type="InterPro" id="IPR029058">
    <property type="entry name" value="AB_hydrolase_fold"/>
</dbReference>
<dbReference type="InterPro" id="IPR001375">
    <property type="entry name" value="Peptidase_S9_cat"/>
</dbReference>
<dbReference type="InterPro" id="IPR002470">
    <property type="entry name" value="Peptidase_S9A"/>
</dbReference>
<dbReference type="GO" id="GO:0005829">
    <property type="term" value="C:cytosol"/>
    <property type="evidence" value="ECO:0007669"/>
    <property type="project" value="TreeGrafter"/>
</dbReference>
<comment type="subunit">
    <text evidence="3">Monomer.</text>
</comment>
<dbReference type="InterPro" id="IPR002471">
    <property type="entry name" value="Pept_S9_AS"/>
</dbReference>
<gene>
    <name evidence="10" type="primary">POPB</name>
</gene>
<reference evidence="10" key="1">
    <citation type="submission" date="2019-08" db="EMBL/GenBank/DDBJ databases">
        <title>Diversity of MSDIN family members in amanitin-producing mushrooms and phylogeny of the toxin and the prolyl oligopeptidase genes.</title>
        <authorList>
            <person name="He Z.M."/>
        </authorList>
    </citation>
    <scope>NUCLEOTIDE SEQUENCE</scope>
</reference>
<sequence>MPPTLWTIAKYPSARRSDHVDVYKSALKGKVHIPDPYQWLEGNSEEVDDWMTAQAAFTRAYLDQNQGSHELEDKFRANLNYAKFSAPTLLDDGHWYWFYNSGLQSQSVIYRSKEPALPDFSKEDKDIGDVFFDSNVLSTDGSAVVAVCRFSPCGKYFAYAISHLGGDFSTIYIRPTSAPLSQATTIEDDKGRFQDEVKRFKFSSVTWTKDSKGFLYQRFPARDPNAERTADRDAMICYHRIGTPQSDDIIVYQDKEHPEWVFDTYASDDGKYLFLYQYKNTAKLNFVWVTELDEGGIKPEIQWRKIINEYVADYSIITNHGPLLYARTNLDAPQYKLVTINLSKGGETFDLIPEAKDAKLVQVTCVNREYFVAIYKRNAKDEIYLYSKDGAQLERLAENFVGASTIVNREKQHHFFITMAGFDTPGTIARYDFTAPESQRFSILRTTKVNGLNPDEFESRQVWYDSHDGIKVPMFIVRHKSTQFDGTAAAIQYGYGGFAISADPFFSPIILTFLQMYGAILAVPNIRGGGEFGEEWHKSGRRENKGNSFDDFISAAQFLVKNKYAAPGKVAISGASNGGFLVCGSIVRAPEGTFGAAIAEGGVADLLKFYKFTGGKAWTSEYGDPRVPEDFDFIHPLSPLHNVPTDKALPATLLMTNAADDRVVPMHSLKFIATLQHNLPHNPNPLLFRVDKTWLGHGYGKSTDRHIKDAADKWGFVVQSLGLVRKQAAVTLLN</sequence>
<dbReference type="GO" id="GO:0070012">
    <property type="term" value="F:oligopeptidase activity"/>
    <property type="evidence" value="ECO:0007669"/>
    <property type="project" value="TreeGrafter"/>
</dbReference>
<dbReference type="SUPFAM" id="SSF53474">
    <property type="entry name" value="alpha/beta-Hydrolases"/>
    <property type="match status" value="1"/>
</dbReference>
<comment type="catalytic activity">
    <reaction evidence="1">
        <text>Hydrolysis of Pro-|-Xaa &gt;&gt; Ala-|-Xaa in oligopeptides.</text>
        <dbReference type="EC" id="3.4.21.26"/>
    </reaction>
</comment>
<dbReference type="EC" id="3.4.21.-" evidence="7"/>
<dbReference type="PANTHER" id="PTHR42881:SF2">
    <property type="entry name" value="PROLYL ENDOPEPTIDASE"/>
    <property type="match status" value="1"/>
</dbReference>
<evidence type="ECO:0000256" key="7">
    <source>
        <dbReference type="RuleBase" id="RU368024"/>
    </source>
</evidence>
<dbReference type="PANTHER" id="PTHR42881">
    <property type="entry name" value="PROLYL ENDOPEPTIDASE"/>
    <property type="match status" value="1"/>
</dbReference>
<evidence type="ECO:0000259" key="9">
    <source>
        <dbReference type="Pfam" id="PF02897"/>
    </source>
</evidence>
<dbReference type="GO" id="GO:0006508">
    <property type="term" value="P:proteolysis"/>
    <property type="evidence" value="ECO:0007669"/>
    <property type="project" value="UniProtKB-KW"/>
</dbReference>
<protein>
    <recommendedName>
        <fullName evidence="7">Prolyl endopeptidase</fullName>
        <ecNumber evidence="7">3.4.21.-</ecNumber>
    </recommendedName>
</protein>
<name>A0A6M9QC79_9AGAR</name>
<dbReference type="FunFam" id="3.40.50.1820:FF:000005">
    <property type="entry name" value="Prolyl endopeptidase"/>
    <property type="match status" value="1"/>
</dbReference>
<dbReference type="PROSITE" id="PS00708">
    <property type="entry name" value="PRO_ENDOPEP_SER"/>
    <property type="match status" value="1"/>
</dbReference>
<feature type="domain" description="Peptidase S9 prolyl oligopeptidase catalytic" evidence="8">
    <location>
        <begin position="512"/>
        <end position="722"/>
    </location>
</feature>
<dbReference type="SUPFAM" id="SSF50993">
    <property type="entry name" value="Peptidase/esterase 'gauge' domain"/>
    <property type="match status" value="1"/>
</dbReference>
<evidence type="ECO:0000256" key="6">
    <source>
        <dbReference type="ARBA" id="ARBA00022825"/>
    </source>
</evidence>
<dbReference type="GO" id="GO:0004252">
    <property type="term" value="F:serine-type endopeptidase activity"/>
    <property type="evidence" value="ECO:0007669"/>
    <property type="project" value="UniProtKB-UniRule"/>
</dbReference>
<evidence type="ECO:0000256" key="5">
    <source>
        <dbReference type="ARBA" id="ARBA00022801"/>
    </source>
</evidence>
<dbReference type="InterPro" id="IPR051167">
    <property type="entry name" value="Prolyl_oligopep/macrocyclase"/>
</dbReference>
<dbReference type="AlphaFoldDB" id="A0A6M9QC79"/>
<dbReference type="Gene3D" id="2.130.10.120">
    <property type="entry name" value="Prolyl oligopeptidase, N-terminal domain"/>
    <property type="match status" value="1"/>
</dbReference>
<dbReference type="PRINTS" id="PR00862">
    <property type="entry name" value="PROLIGOPTASE"/>
</dbReference>
<evidence type="ECO:0000313" key="10">
    <source>
        <dbReference type="EMBL" id="QKM76213.1"/>
    </source>
</evidence>
<evidence type="ECO:0000256" key="2">
    <source>
        <dbReference type="ARBA" id="ARBA00005228"/>
    </source>
</evidence>
<evidence type="ECO:0000259" key="8">
    <source>
        <dbReference type="Pfam" id="PF00326"/>
    </source>
</evidence>
<evidence type="ECO:0000256" key="4">
    <source>
        <dbReference type="ARBA" id="ARBA00022670"/>
    </source>
</evidence>
<dbReference type="Gene3D" id="3.40.50.1820">
    <property type="entry name" value="alpha/beta hydrolase"/>
    <property type="match status" value="1"/>
</dbReference>
<keyword evidence="5 7" id="KW-0378">Hydrolase</keyword>
<organism evidence="10">
    <name type="scientific">Lepiota venenata</name>
    <dbReference type="NCBI Taxonomy" id="2136145"/>
    <lineage>
        <taxon>Eukaryota</taxon>
        <taxon>Fungi</taxon>
        <taxon>Dikarya</taxon>
        <taxon>Basidiomycota</taxon>
        <taxon>Agaricomycotina</taxon>
        <taxon>Agaricomycetes</taxon>
        <taxon>Agaricomycetidae</taxon>
        <taxon>Agaricales</taxon>
        <taxon>Agaricineae</taxon>
        <taxon>Agaricaceae</taxon>
        <taxon>Lepiota</taxon>
    </lineage>
</organism>
<feature type="domain" description="Peptidase S9A N-terminal" evidence="9">
    <location>
        <begin position="12"/>
        <end position="439"/>
    </location>
</feature>
<evidence type="ECO:0000256" key="3">
    <source>
        <dbReference type="ARBA" id="ARBA00011245"/>
    </source>
</evidence>
<dbReference type="EMBL" id="MN272424">
    <property type="protein sequence ID" value="QKM76213.1"/>
    <property type="molecule type" value="mRNA"/>
</dbReference>
<dbReference type="Pfam" id="PF00326">
    <property type="entry name" value="Peptidase_S9"/>
    <property type="match status" value="1"/>
</dbReference>
<comment type="similarity">
    <text evidence="2 7">Belongs to the peptidase S9A family.</text>
</comment>
<keyword evidence="4 7" id="KW-0645">Protease</keyword>
<evidence type="ECO:0000256" key="1">
    <source>
        <dbReference type="ARBA" id="ARBA00001070"/>
    </source>
</evidence>
<dbReference type="Pfam" id="PF02897">
    <property type="entry name" value="Peptidase_S9_N"/>
    <property type="match status" value="1"/>
</dbReference>
<accession>A0A6M9QC79</accession>